<dbReference type="PANTHER" id="PTHR48101:SF1">
    <property type="entry name" value="METHYLMALONYL-COA MUTASE, LARGE SUBUNIT"/>
    <property type="match status" value="1"/>
</dbReference>
<dbReference type="Pfam" id="PF01642">
    <property type="entry name" value="MM_CoA_mutase"/>
    <property type="match status" value="1"/>
</dbReference>
<dbReference type="PANTHER" id="PTHR48101">
    <property type="entry name" value="METHYLMALONYL-COA MUTASE, MITOCHONDRIAL-RELATED"/>
    <property type="match status" value="1"/>
</dbReference>
<keyword evidence="1" id="KW-0413">Isomerase</keyword>
<evidence type="ECO:0000256" key="1">
    <source>
        <dbReference type="ARBA" id="ARBA00023235"/>
    </source>
</evidence>
<dbReference type="InterPro" id="IPR016176">
    <property type="entry name" value="Cbl-dep_enz_cat"/>
</dbReference>
<proteinExistence type="predicted"/>
<accession>A0A7C0WV34</accession>
<protein>
    <submittedName>
        <fullName evidence="3">Methylmalonyl-CoA mutase</fullName>
    </submittedName>
</protein>
<name>A0A7C0WV34_9BACT</name>
<dbReference type="CDD" id="cd03680">
    <property type="entry name" value="MM_CoA_mutase_ICM_like"/>
    <property type="match status" value="1"/>
</dbReference>
<dbReference type="InterPro" id="IPR006098">
    <property type="entry name" value="MMCoA_mutase_a_cat"/>
</dbReference>
<dbReference type="GO" id="GO:0031419">
    <property type="term" value="F:cobalamin binding"/>
    <property type="evidence" value="ECO:0007669"/>
    <property type="project" value="InterPro"/>
</dbReference>
<dbReference type="NCBIfam" id="TIGR00641">
    <property type="entry name" value="acid_CoA_mut_N"/>
    <property type="match status" value="1"/>
</dbReference>
<sequence length="559" mass="62839">MFDKSKLDSIAQQKAEWEEKVLNPALKKFPERKKVFTTISGTSVERVYTPLDVADFDYEKNLGFPGAYPFTRGVQPTMYRGRFWTMRQYAGFGSAKETNTRFRYLLEQGQTGLSVAFDLPTQSGYDSDHPLAVGEVGKVGVAIDSIEDMKVLFDKIPLDKVTTSMTINAPATVLLAMYLAIAEEQGVPFDKVGGTVQNDILKEYTVRGQYIFPPQPSMRLTVDLIEYCFKHVPRWNTISISGYHIREAGATAAQEMAFTIADGIAYVQACIDRGLDVDTFAPRLSFFFNAFTNVLEEVAKFRAGRRCWARIMKERFGAKNPRSMMMRYHVQTGGVTLTAQQPLNNIVRVALQAFAAALGGCQSLHTNSYDEALCLPTEQAVTVALRTQQIIAEESGATDTIDPLAGSYYVEAMTNKIEEEIEEYIRKIDEIGGTLAAIEEGFIQKEIQESAYRFQKEIESGERAYVGVNKYVMDEPPPTNLLKVDMEVGRREAEKVRRLRAERDQKRVDEALARLREVSQSDENVMPAVIEAVKAKATIGEICDVWREVFGEYKPESFV</sequence>
<feature type="domain" description="Methylmalonyl-CoA mutase alpha/beta chain catalytic" evidence="2">
    <location>
        <begin position="38"/>
        <end position="552"/>
    </location>
</feature>
<reference evidence="3" key="1">
    <citation type="journal article" date="2020" name="mSystems">
        <title>Genome- and Community-Level Interaction Insights into Carbon Utilization and Element Cycling Functions of Hydrothermarchaeota in Hydrothermal Sediment.</title>
        <authorList>
            <person name="Zhou Z."/>
            <person name="Liu Y."/>
            <person name="Xu W."/>
            <person name="Pan J."/>
            <person name="Luo Z.H."/>
            <person name="Li M."/>
        </authorList>
    </citation>
    <scope>NUCLEOTIDE SEQUENCE [LARGE SCALE GENOMIC DNA]</scope>
    <source>
        <strain evidence="3">HyVt-19</strain>
    </source>
</reference>
<dbReference type="EMBL" id="DQZW01000276">
    <property type="protein sequence ID" value="HDL90412.1"/>
    <property type="molecule type" value="Genomic_DNA"/>
</dbReference>
<dbReference type="Gene3D" id="3.20.20.240">
    <property type="entry name" value="Methylmalonyl-CoA mutase"/>
    <property type="match status" value="1"/>
</dbReference>
<dbReference type="Proteomes" id="UP000886355">
    <property type="component" value="Unassembled WGS sequence"/>
</dbReference>
<dbReference type="GO" id="GO:0004494">
    <property type="term" value="F:methylmalonyl-CoA mutase activity"/>
    <property type="evidence" value="ECO:0007669"/>
    <property type="project" value="InterPro"/>
</dbReference>
<evidence type="ECO:0000313" key="3">
    <source>
        <dbReference type="EMBL" id="HDL90412.1"/>
    </source>
</evidence>
<gene>
    <name evidence="3" type="ORF">ENG14_05865</name>
</gene>
<organism evidence="3">
    <name type="scientific">Thermodesulforhabdus norvegica</name>
    <dbReference type="NCBI Taxonomy" id="39841"/>
    <lineage>
        <taxon>Bacteria</taxon>
        <taxon>Pseudomonadati</taxon>
        <taxon>Thermodesulfobacteriota</taxon>
        <taxon>Syntrophobacteria</taxon>
        <taxon>Syntrophobacterales</taxon>
        <taxon>Thermodesulforhabdaceae</taxon>
        <taxon>Thermodesulforhabdus</taxon>
    </lineage>
</organism>
<evidence type="ECO:0000259" key="2">
    <source>
        <dbReference type="Pfam" id="PF01642"/>
    </source>
</evidence>
<comment type="caution">
    <text evidence="3">The sequence shown here is derived from an EMBL/GenBank/DDBJ whole genome shotgun (WGS) entry which is preliminary data.</text>
</comment>
<dbReference type="SUPFAM" id="SSF51703">
    <property type="entry name" value="Cobalamin (vitamin B12)-dependent enzymes"/>
    <property type="match status" value="1"/>
</dbReference>
<dbReference type="InterPro" id="IPR006099">
    <property type="entry name" value="MeMalonylCoA_mutase_a/b_cat"/>
</dbReference>
<dbReference type="AlphaFoldDB" id="A0A7C0WV34"/>